<evidence type="ECO:0008006" key="5">
    <source>
        <dbReference type="Google" id="ProtNLM"/>
    </source>
</evidence>
<evidence type="ECO:0000313" key="3">
    <source>
        <dbReference type="EMBL" id="KAG6721033.1"/>
    </source>
</evidence>
<reference evidence="3" key="2">
    <citation type="submission" date="2021-01" db="EMBL/GenBank/DDBJ databases">
        <authorList>
            <person name="Lovell J.T."/>
            <person name="Bentley N."/>
            <person name="Bhattarai G."/>
            <person name="Jenkins J.W."/>
            <person name="Sreedasyam A."/>
            <person name="Alarcon Y."/>
            <person name="Bock C."/>
            <person name="Boston L."/>
            <person name="Carlson J."/>
            <person name="Cervantes K."/>
            <person name="Clermont K."/>
            <person name="Krom N."/>
            <person name="Kubenka K."/>
            <person name="Mamidi S."/>
            <person name="Mattison C."/>
            <person name="Monteros M."/>
            <person name="Pisani C."/>
            <person name="Plott C."/>
            <person name="Rajasekar S."/>
            <person name="Rhein H.S."/>
            <person name="Rohla C."/>
            <person name="Song M."/>
            <person name="Hilaire R.S."/>
            <person name="Shu S."/>
            <person name="Wells L."/>
            <person name="Wang X."/>
            <person name="Webber J."/>
            <person name="Heerema R.J."/>
            <person name="Klein P."/>
            <person name="Conner P."/>
            <person name="Grauke L."/>
            <person name="Grimwood J."/>
            <person name="Schmutz J."/>
            <person name="Randall J.J."/>
        </authorList>
    </citation>
    <scope>NUCLEOTIDE SEQUENCE</scope>
    <source>
        <tissue evidence="3">Leaf</tissue>
    </source>
</reference>
<feature type="compositionally biased region" description="Basic and acidic residues" evidence="1">
    <location>
        <begin position="394"/>
        <end position="409"/>
    </location>
</feature>
<dbReference type="EMBL" id="CM031811">
    <property type="protein sequence ID" value="KAG6660311.1"/>
    <property type="molecule type" value="Genomic_DNA"/>
</dbReference>
<dbReference type="AlphaFoldDB" id="A0A8T1R2J0"/>
<organism evidence="2 4">
    <name type="scientific">Carya illinoinensis</name>
    <name type="common">Pecan</name>
    <dbReference type="NCBI Taxonomy" id="32201"/>
    <lineage>
        <taxon>Eukaryota</taxon>
        <taxon>Viridiplantae</taxon>
        <taxon>Streptophyta</taxon>
        <taxon>Embryophyta</taxon>
        <taxon>Tracheophyta</taxon>
        <taxon>Spermatophyta</taxon>
        <taxon>Magnoliopsida</taxon>
        <taxon>eudicotyledons</taxon>
        <taxon>Gunneridae</taxon>
        <taxon>Pentapetalae</taxon>
        <taxon>rosids</taxon>
        <taxon>fabids</taxon>
        <taxon>Fagales</taxon>
        <taxon>Juglandaceae</taxon>
        <taxon>Carya</taxon>
    </lineage>
</organism>
<feature type="compositionally biased region" description="Low complexity" evidence="1">
    <location>
        <begin position="413"/>
        <end position="425"/>
    </location>
</feature>
<feature type="compositionally biased region" description="Polar residues" evidence="1">
    <location>
        <begin position="98"/>
        <end position="153"/>
    </location>
</feature>
<evidence type="ECO:0000313" key="2">
    <source>
        <dbReference type="EMBL" id="KAG6660311.1"/>
    </source>
</evidence>
<feature type="region of interest" description="Disordered" evidence="1">
    <location>
        <begin position="567"/>
        <end position="667"/>
    </location>
</feature>
<evidence type="ECO:0000256" key="1">
    <source>
        <dbReference type="SAM" id="MobiDB-lite"/>
    </source>
</evidence>
<dbReference type="Proteomes" id="UP000811246">
    <property type="component" value="Chromosome 3"/>
</dbReference>
<reference evidence="2" key="1">
    <citation type="submission" date="2020-12" db="EMBL/GenBank/DDBJ databases">
        <title>WGS assembly of Carya illinoinensis cv. Pawnee.</title>
        <authorList>
            <person name="Platts A."/>
            <person name="Shu S."/>
            <person name="Wright S."/>
            <person name="Barry K."/>
            <person name="Edger P."/>
            <person name="Pires J.C."/>
            <person name="Schmutz J."/>
        </authorList>
    </citation>
    <scope>NUCLEOTIDE SEQUENCE</scope>
    <source>
        <tissue evidence="2">Leaf</tissue>
    </source>
</reference>
<dbReference type="Proteomes" id="UP000811609">
    <property type="component" value="Chromosome 3"/>
</dbReference>
<feature type="compositionally biased region" description="Polar residues" evidence="1">
    <location>
        <begin position="260"/>
        <end position="288"/>
    </location>
</feature>
<comment type="caution">
    <text evidence="2">The sequence shown here is derived from an EMBL/GenBank/DDBJ whole genome shotgun (WGS) entry which is preliminary data.</text>
</comment>
<feature type="compositionally biased region" description="Low complexity" evidence="1">
    <location>
        <begin position="62"/>
        <end position="73"/>
    </location>
</feature>
<dbReference type="EMBL" id="CM031827">
    <property type="protein sequence ID" value="KAG6721033.1"/>
    <property type="molecule type" value="Genomic_DNA"/>
</dbReference>
<feature type="compositionally biased region" description="Polar residues" evidence="1">
    <location>
        <begin position="228"/>
        <end position="247"/>
    </location>
</feature>
<feature type="compositionally biased region" description="Basic and acidic residues" evidence="1">
    <location>
        <begin position="645"/>
        <end position="667"/>
    </location>
</feature>
<feature type="compositionally biased region" description="Basic and acidic residues" evidence="1">
    <location>
        <begin position="529"/>
        <end position="546"/>
    </location>
</feature>
<feature type="region of interest" description="Disordered" evidence="1">
    <location>
        <begin position="1"/>
        <end position="452"/>
    </location>
</feature>
<accession>A0A8T1R2J0</accession>
<feature type="region of interest" description="Disordered" evidence="1">
    <location>
        <begin position="503"/>
        <end position="554"/>
    </location>
</feature>
<name>A0A8T1R2J0_CARIL</name>
<feature type="compositionally biased region" description="Basic and acidic residues" evidence="1">
    <location>
        <begin position="352"/>
        <end position="371"/>
    </location>
</feature>
<feature type="compositionally biased region" description="Polar residues" evidence="1">
    <location>
        <begin position="322"/>
        <end position="334"/>
    </location>
</feature>
<protein>
    <recommendedName>
        <fullName evidence="5">Proteoglycan 4-like</fullName>
    </recommendedName>
</protein>
<feature type="compositionally biased region" description="Polar residues" evidence="1">
    <location>
        <begin position="75"/>
        <end position="90"/>
    </location>
</feature>
<feature type="compositionally biased region" description="Polar residues" evidence="1">
    <location>
        <begin position="435"/>
        <end position="446"/>
    </location>
</feature>
<evidence type="ECO:0000313" key="4">
    <source>
        <dbReference type="Proteomes" id="UP000811609"/>
    </source>
</evidence>
<gene>
    <name evidence="2" type="ORF">CIPAW_03G096900</name>
    <name evidence="3" type="ORF">I3842_03G092300</name>
</gene>
<feature type="compositionally biased region" description="Basic and acidic residues" evidence="1">
    <location>
        <begin position="595"/>
        <end position="618"/>
    </location>
</feature>
<sequence length="667" mass="71633">MADQRQTFRFRLPWQSVTSSQPPPLRPTTESRPSRPAPEIQTPAQTATAVPIRPPFRSVGIAPAVQPQAQVPQRTEPQPSSQFRTATELLQATPEPVPQSQAGGSVPSSPSRTSQIQPASGTSLNPPWSPSRLFSQPTGLTTSQPTGATTLQPTPEPAPQSRAAGSVPSSPTRTSQIQPASGTSLNPPWSPSRFFSQPTGVTTSQPTGATALQPTPEPAPQSRAAGSVPSSPSRTSQIQPASGTSLNPPWSPSRFFSRPTGQTTSQPTGATTSIQVVSQPTLTATQPPSFLPEKESKPVVSHPLSQEPQPKAQVPSEDIFVSQKQTPIETSSQLDGVVTRPTKVFLTTDQPQKTDSDAKTKSEEREGEKKVVRGITETQTKDLVSGAFQAKQKPKPEPEKEETFDRKEAIYPTSSSAKQISTTSSKHPKDKKISSKSTTQRPSTVVSDGAQLPLHEAVRGDIFKHLQKLTTSYPIDEKPVSVITIAGGNEGASMHLALESAEKEGRVHMQRGYKLSPTESTEATADGEESSKAKRSENPITKEKPPSRAYVNSNVQSVNNSILLDHSITERNPGVQLVLSNEEEEPVKSSTGKPEPLETRKAESNITPAEKHTYEPTVERQCLMTGLFMEPTPSDSDPENAGKPPADRGYETDSGGETDKDKEIGIL</sequence>
<proteinExistence type="predicted"/>
<dbReference type="PANTHER" id="PTHR33472">
    <property type="entry name" value="OS01G0106600 PROTEIN"/>
    <property type="match status" value="1"/>
</dbReference>
<dbReference type="PANTHER" id="PTHR33472:SF24">
    <property type="entry name" value="VEGETATIVE CELL WALL PROTEIN GP1-LIKE"/>
    <property type="match status" value="1"/>
</dbReference>
<feature type="compositionally biased region" description="Polar residues" evidence="1">
    <location>
        <begin position="167"/>
        <end position="213"/>
    </location>
</feature>
<keyword evidence="4" id="KW-1185">Reference proteome</keyword>